<protein>
    <submittedName>
        <fullName evidence="1">Uncharacterized protein</fullName>
    </submittedName>
</protein>
<dbReference type="AlphaFoldDB" id="A0A504YAE8"/>
<reference evidence="1 2" key="1">
    <citation type="submission" date="2019-04" db="EMBL/GenBank/DDBJ databases">
        <title>Annotation for the trematode Fasciola gigantica.</title>
        <authorList>
            <person name="Choi Y.-J."/>
        </authorList>
    </citation>
    <scope>NUCLEOTIDE SEQUENCE [LARGE SCALE GENOMIC DNA]</scope>
    <source>
        <strain evidence="1">Uganda_cow_1</strain>
    </source>
</reference>
<dbReference type="OrthoDB" id="6227093at2759"/>
<proteinExistence type="predicted"/>
<evidence type="ECO:0000313" key="2">
    <source>
        <dbReference type="Proteomes" id="UP000316759"/>
    </source>
</evidence>
<organism evidence="1 2">
    <name type="scientific">Fasciola gigantica</name>
    <name type="common">Giant liver fluke</name>
    <dbReference type="NCBI Taxonomy" id="46835"/>
    <lineage>
        <taxon>Eukaryota</taxon>
        <taxon>Metazoa</taxon>
        <taxon>Spiralia</taxon>
        <taxon>Lophotrochozoa</taxon>
        <taxon>Platyhelminthes</taxon>
        <taxon>Trematoda</taxon>
        <taxon>Digenea</taxon>
        <taxon>Plagiorchiida</taxon>
        <taxon>Echinostomata</taxon>
        <taxon>Echinostomatoidea</taxon>
        <taxon>Fasciolidae</taxon>
        <taxon>Fasciola</taxon>
    </lineage>
</organism>
<dbReference type="Proteomes" id="UP000316759">
    <property type="component" value="Unassembled WGS sequence"/>
</dbReference>
<gene>
    <name evidence="1" type="ORF">FGIG_03294</name>
</gene>
<comment type="caution">
    <text evidence="1">The sequence shown here is derived from an EMBL/GenBank/DDBJ whole genome shotgun (WGS) entry which is preliminary data.</text>
</comment>
<dbReference type="EMBL" id="SUNJ01011880">
    <property type="protein sequence ID" value="TPP58562.1"/>
    <property type="molecule type" value="Genomic_DNA"/>
</dbReference>
<name>A0A504YAE8_FASGI</name>
<sequence>MEHQLRYPFKHHDKGSDQHKMNDTLPKAFQLMQTWNSTDELVFLSLAEQLQLEQYEGVSMEGSTPPVRARQLGRRLPQGRLLESNGTLKRNEKNINDEKTLETTCMGIQPYASATEVTPEIQRYAFLINTIRQSDPDMFLDINKVK</sequence>
<keyword evidence="2" id="KW-1185">Reference proteome</keyword>
<evidence type="ECO:0000313" key="1">
    <source>
        <dbReference type="EMBL" id="TPP58562.1"/>
    </source>
</evidence>
<accession>A0A504YAE8</accession>